<feature type="domain" description="DUF403" evidence="1">
    <location>
        <begin position="10"/>
        <end position="165"/>
    </location>
</feature>
<evidence type="ECO:0000259" key="1">
    <source>
        <dbReference type="Pfam" id="PF04168"/>
    </source>
</evidence>
<organism evidence="2 3">
    <name type="scientific">Pseudobutyrivibrio xylanivorans</name>
    <dbReference type="NCBI Taxonomy" id="185007"/>
    <lineage>
        <taxon>Bacteria</taxon>
        <taxon>Bacillati</taxon>
        <taxon>Bacillota</taxon>
        <taxon>Clostridia</taxon>
        <taxon>Lachnospirales</taxon>
        <taxon>Lachnospiraceae</taxon>
        <taxon>Pseudobutyrivibrio</taxon>
    </lineage>
</organism>
<dbReference type="AlphaFoldDB" id="A0A1G5S440"/>
<dbReference type="RefSeq" id="WP_028248153.1">
    <property type="nucleotide sequence ID" value="NZ_FMWK01000018.1"/>
</dbReference>
<evidence type="ECO:0000313" key="2">
    <source>
        <dbReference type="EMBL" id="SCZ81134.1"/>
    </source>
</evidence>
<dbReference type="InterPro" id="IPR007296">
    <property type="entry name" value="DUF403"/>
</dbReference>
<accession>A0A1G5S440</accession>
<reference evidence="2 3" key="1">
    <citation type="submission" date="2016-10" db="EMBL/GenBank/DDBJ databases">
        <authorList>
            <person name="de Groot N.N."/>
        </authorList>
    </citation>
    <scope>NUCLEOTIDE SEQUENCE [LARGE SCALE GENOMIC DNA]</scope>
    <source>
        <strain evidence="2 3">DSM 10317</strain>
    </source>
</reference>
<gene>
    <name evidence="2" type="ORF">SAMN02910350_02651</name>
</gene>
<name>A0A1G5S440_PSEXY</name>
<sequence length="224" mass="26342">MGIISVENTDRLYWLGRYTERVYTTIKVFEARFDSMIDIDDLEYEKFCESQDIPNIYKSKEDFVARYCFSLEDENSIFSNLMRAYDNAIVLREEIGSESLSYIQLAVYAMNQAAINKSPLIGLQHVTDNIAAFWGMADDDIEESSIRNMIRVGKLVERIDLYSRLKVFPERIRKETRRLTNRIDKSTMRYDSTRMAHINYLVQLDDMPYETLTDEIEQLVGEEL</sequence>
<dbReference type="EMBL" id="FMWK01000018">
    <property type="protein sequence ID" value="SCZ81134.1"/>
    <property type="molecule type" value="Genomic_DNA"/>
</dbReference>
<dbReference type="Proteomes" id="UP000199428">
    <property type="component" value="Unassembled WGS sequence"/>
</dbReference>
<evidence type="ECO:0000313" key="3">
    <source>
        <dbReference type="Proteomes" id="UP000199428"/>
    </source>
</evidence>
<dbReference type="Pfam" id="PF04168">
    <property type="entry name" value="Alpha-E"/>
    <property type="match status" value="1"/>
</dbReference>
<proteinExistence type="predicted"/>
<protein>
    <submittedName>
        <fullName evidence="2">A predicted alpha-helical domain with a conserved ER motif</fullName>
    </submittedName>
</protein>